<dbReference type="EMBL" id="WPIK01000008">
    <property type="protein sequence ID" value="MVN22007.1"/>
    <property type="molecule type" value="Genomic_DNA"/>
</dbReference>
<dbReference type="AlphaFoldDB" id="A0A7K1SXP0"/>
<reference evidence="2 3" key="1">
    <citation type="submission" date="2019-12" db="EMBL/GenBank/DDBJ databases">
        <title>Mucilaginibacter sp. HMF7410 genome sequencing and assembly.</title>
        <authorList>
            <person name="Kang H."/>
            <person name="Cha I."/>
            <person name="Kim H."/>
            <person name="Joh K."/>
        </authorList>
    </citation>
    <scope>NUCLEOTIDE SEQUENCE [LARGE SCALE GENOMIC DNA]</scope>
    <source>
        <strain evidence="2 3">HMF7410</strain>
    </source>
</reference>
<dbReference type="InterPro" id="IPR052912">
    <property type="entry name" value="UPF0111_domain"/>
</dbReference>
<comment type="caution">
    <text evidence="2">The sequence shown here is derived from an EMBL/GenBank/DDBJ whole genome shotgun (WGS) entry which is preliminary data.</text>
</comment>
<dbReference type="InterPro" id="IPR018445">
    <property type="entry name" value="Put_Phosphate_transp_reg"/>
</dbReference>
<sequence>MFSALVKFFTPKGKMLFFPLFDHAAQNVVAMAELLKKALNDTTSINTKDLYHRIDRLENIGDDITHHINIELSKNFITPFNREDIHALISSIDDVADYIHESANRMFLYDLQEFTKPMQVLADLILQGGLEMQILINELKDIKNTEKIAQYCDLIYATETKADHVYNKAVADLFEKEKDPIKMIKYQEILLGLETATDMCKDVVKVVESIMIKNG</sequence>
<accession>A0A7K1SXP0</accession>
<evidence type="ECO:0000256" key="1">
    <source>
        <dbReference type="ARBA" id="ARBA00008591"/>
    </source>
</evidence>
<gene>
    <name evidence="2" type="ORF">GO621_10720</name>
</gene>
<comment type="similarity">
    <text evidence="1">Belongs to the UPF0111 family.</text>
</comment>
<dbReference type="Pfam" id="PF01865">
    <property type="entry name" value="PhoU_div"/>
    <property type="match status" value="1"/>
</dbReference>
<proteinExistence type="inferred from homology"/>
<evidence type="ECO:0000313" key="3">
    <source>
        <dbReference type="Proteomes" id="UP000462014"/>
    </source>
</evidence>
<organism evidence="2 3">
    <name type="scientific">Mucilaginibacter arboris</name>
    <dbReference type="NCBI Taxonomy" id="2682090"/>
    <lineage>
        <taxon>Bacteria</taxon>
        <taxon>Pseudomonadati</taxon>
        <taxon>Bacteroidota</taxon>
        <taxon>Sphingobacteriia</taxon>
        <taxon>Sphingobacteriales</taxon>
        <taxon>Sphingobacteriaceae</taxon>
        <taxon>Mucilaginibacter</taxon>
    </lineage>
</organism>
<dbReference type="RefSeq" id="WP_157566854.1">
    <property type="nucleotide sequence ID" value="NZ_WPIK01000008.1"/>
</dbReference>
<dbReference type="PANTHER" id="PTHR37298">
    <property type="entry name" value="UPF0111 PROTEIN YKAA"/>
    <property type="match status" value="1"/>
</dbReference>
<dbReference type="Gene3D" id="1.20.58.220">
    <property type="entry name" value="Phosphate transport system protein phou homolog 2, domain 2"/>
    <property type="match status" value="1"/>
</dbReference>
<dbReference type="Proteomes" id="UP000462014">
    <property type="component" value="Unassembled WGS sequence"/>
</dbReference>
<name>A0A7K1SXP0_9SPHI</name>
<keyword evidence="3" id="KW-1185">Reference proteome</keyword>
<dbReference type="InterPro" id="IPR038078">
    <property type="entry name" value="PhoU-like_sf"/>
</dbReference>
<evidence type="ECO:0000313" key="2">
    <source>
        <dbReference type="EMBL" id="MVN22007.1"/>
    </source>
</evidence>
<protein>
    <submittedName>
        <fullName evidence="2">DUF47 family protein</fullName>
    </submittedName>
</protein>
<dbReference type="PANTHER" id="PTHR37298:SF1">
    <property type="entry name" value="UPF0111 PROTEIN YKAA"/>
    <property type="match status" value="1"/>
</dbReference>